<dbReference type="CDD" id="cd00009">
    <property type="entry name" value="AAA"/>
    <property type="match status" value="1"/>
</dbReference>
<dbReference type="EMBL" id="CP114052">
    <property type="protein sequence ID" value="WAW14885.1"/>
    <property type="molecule type" value="Genomic_DNA"/>
</dbReference>
<dbReference type="Proteomes" id="UP001164187">
    <property type="component" value="Chromosome"/>
</dbReference>
<dbReference type="Gene3D" id="3.40.50.300">
    <property type="entry name" value="P-loop containing nucleotide triphosphate hydrolases"/>
    <property type="match status" value="1"/>
</dbReference>
<dbReference type="InterPro" id="IPR027417">
    <property type="entry name" value="P-loop_NTPase"/>
</dbReference>
<evidence type="ECO:0000259" key="1">
    <source>
        <dbReference type="Pfam" id="PF01695"/>
    </source>
</evidence>
<dbReference type="NCBIfam" id="NF005304">
    <property type="entry name" value="PRK06835.1"/>
    <property type="match status" value="1"/>
</dbReference>
<keyword evidence="2" id="KW-0067">ATP-binding</keyword>
<keyword evidence="2" id="KW-0547">Nucleotide-binding</keyword>
<evidence type="ECO:0000313" key="2">
    <source>
        <dbReference type="EMBL" id="WAW14885.1"/>
    </source>
</evidence>
<dbReference type="SUPFAM" id="SSF52540">
    <property type="entry name" value="P-loop containing nucleoside triphosphate hydrolases"/>
    <property type="match status" value="1"/>
</dbReference>
<accession>A0ABY7JP56</accession>
<dbReference type="InterPro" id="IPR002611">
    <property type="entry name" value="IstB_ATP-bd"/>
</dbReference>
<organism evidence="2 3">
    <name type="scientific">Peptostreptococcus equinus</name>
    <dbReference type="NCBI Taxonomy" id="3003601"/>
    <lineage>
        <taxon>Bacteria</taxon>
        <taxon>Bacillati</taxon>
        <taxon>Bacillota</taxon>
        <taxon>Clostridia</taxon>
        <taxon>Peptostreptococcales</taxon>
        <taxon>Peptostreptococcaceae</taxon>
        <taxon>Peptostreptococcus</taxon>
    </lineage>
</organism>
<sequence>MNAEKIRDIMLEYQHRQDYNKEILENKIKEIHEKIPQIKLIDQNINRLGLDITRSIIMDKSEEEIKHLEEQQAAYIDEKTLTLLKNGIDPSYLEMDYSCNSCKDTGFLENGEKCNCLIQRLLNDSYKMSNLGELLKEDNFNNFSFDIYSDKIEEHMEVSPRENMKDIMFNVDNFIYNFDEYPVNQKNNLVFWGSPGIGKTFMCSCIAETILNMGYTVIYQTAFNLMDIINKYKFKTESFSDIDEENFNNLFESDLLIIDDLGTEMVNSFTVSELFNIINSRLNSKKKTIISTNLDMASIGEIYSDRILSRLVGNFRFFEFYGDDLRFR</sequence>
<proteinExistence type="predicted"/>
<dbReference type="PANTHER" id="PTHR30050:SF4">
    <property type="entry name" value="ATP-BINDING PROTEIN RV3427C IN INSERTION SEQUENCE-RELATED"/>
    <property type="match status" value="1"/>
</dbReference>
<dbReference type="Pfam" id="PF01695">
    <property type="entry name" value="IstB_IS21"/>
    <property type="match status" value="1"/>
</dbReference>
<evidence type="ECO:0000313" key="3">
    <source>
        <dbReference type="Proteomes" id="UP001164187"/>
    </source>
</evidence>
<protein>
    <submittedName>
        <fullName evidence="2">ATP-binding protein</fullName>
    </submittedName>
</protein>
<dbReference type="RefSeq" id="WP_269311578.1">
    <property type="nucleotide sequence ID" value="NZ_CP114052.1"/>
</dbReference>
<dbReference type="PANTHER" id="PTHR30050">
    <property type="entry name" value="CHROMOSOMAL REPLICATION INITIATOR PROTEIN DNAA"/>
    <property type="match status" value="1"/>
</dbReference>
<keyword evidence="3" id="KW-1185">Reference proteome</keyword>
<name>A0ABY7JP56_9FIRM</name>
<gene>
    <name evidence="2" type="ORF">O0R46_09910</name>
</gene>
<dbReference type="GO" id="GO:0005524">
    <property type="term" value="F:ATP binding"/>
    <property type="evidence" value="ECO:0007669"/>
    <property type="project" value="UniProtKB-KW"/>
</dbReference>
<feature type="domain" description="IstB-like ATP-binding" evidence="1">
    <location>
        <begin position="183"/>
        <end position="309"/>
    </location>
</feature>
<reference evidence="2" key="1">
    <citation type="submission" date="2022-12" db="EMBL/GenBank/DDBJ databases">
        <title>Peptostreptococcus.</title>
        <authorList>
            <person name="Lee S.H."/>
        </authorList>
    </citation>
    <scope>NUCLEOTIDE SEQUENCE</scope>
    <source>
        <strain evidence="2">CBA3647</strain>
    </source>
</reference>